<sequence length="155" mass="16790">MLDTPEIAQTDSLTTATIRLTIPRHEIQQVMGPAIQEVMAAVAAQGLTPTGPVFSYHYKMDPGTFDFEVGIPVASPPTPVGRVQASQLPARKVARTTYRGPYEGLGEGWGKFADWIEGQGLATAPDLWEFYAAGPESGDDSSTWRTELVKPLVDQ</sequence>
<dbReference type="KEGG" id="fgi:OP10G_1195"/>
<dbReference type="SUPFAM" id="SSF55136">
    <property type="entry name" value="Probable bacterial effector-binding domain"/>
    <property type="match status" value="1"/>
</dbReference>
<accession>A0A068NM08</accession>
<dbReference type="Gene3D" id="3.20.80.10">
    <property type="entry name" value="Regulatory factor, effector binding domain"/>
    <property type="match status" value="1"/>
</dbReference>
<evidence type="ECO:0000313" key="3">
    <source>
        <dbReference type="Proteomes" id="UP000027982"/>
    </source>
</evidence>
<dbReference type="OrthoDB" id="795001at2"/>
<gene>
    <name evidence="2" type="ORF">OP10G_1195</name>
</gene>
<dbReference type="InterPro" id="IPR029442">
    <property type="entry name" value="GyrI-like"/>
</dbReference>
<dbReference type="STRING" id="661478.OP10G_1195"/>
<dbReference type="InterPro" id="IPR011256">
    <property type="entry name" value="Reg_factor_effector_dom_sf"/>
</dbReference>
<name>A0A068NM08_FIMGI</name>
<dbReference type="RefSeq" id="WP_025226810.1">
    <property type="nucleotide sequence ID" value="NZ_CP007139.1"/>
</dbReference>
<dbReference type="Pfam" id="PF06445">
    <property type="entry name" value="GyrI-like"/>
    <property type="match status" value="1"/>
</dbReference>
<dbReference type="AlphaFoldDB" id="A0A068NM08"/>
<dbReference type="InterPro" id="IPR010499">
    <property type="entry name" value="AraC_E-bd"/>
</dbReference>
<dbReference type="SMART" id="SM00871">
    <property type="entry name" value="AraC_E_bind"/>
    <property type="match status" value="1"/>
</dbReference>
<organism evidence="2 3">
    <name type="scientific">Fimbriimonas ginsengisoli Gsoil 348</name>
    <dbReference type="NCBI Taxonomy" id="661478"/>
    <lineage>
        <taxon>Bacteria</taxon>
        <taxon>Bacillati</taxon>
        <taxon>Armatimonadota</taxon>
        <taxon>Fimbriimonadia</taxon>
        <taxon>Fimbriimonadales</taxon>
        <taxon>Fimbriimonadaceae</taxon>
        <taxon>Fimbriimonas</taxon>
    </lineage>
</organism>
<dbReference type="EMBL" id="CP007139">
    <property type="protein sequence ID" value="AIE84563.1"/>
    <property type="molecule type" value="Genomic_DNA"/>
</dbReference>
<reference evidence="2 3" key="1">
    <citation type="journal article" date="2014" name="PLoS ONE">
        <title>The first complete genome sequence of the class fimbriimonadia in the phylum armatimonadetes.</title>
        <authorList>
            <person name="Hu Z.Y."/>
            <person name="Wang Y.Z."/>
            <person name="Im W.T."/>
            <person name="Wang S.Y."/>
            <person name="Zhao G.P."/>
            <person name="Zheng H.J."/>
            <person name="Quan Z.X."/>
        </authorList>
    </citation>
    <scope>NUCLEOTIDE SEQUENCE [LARGE SCALE GENOMIC DNA]</scope>
    <source>
        <strain evidence="2">Gsoil 348</strain>
    </source>
</reference>
<feature type="domain" description="AraC effector-binding" evidence="1">
    <location>
        <begin position="3"/>
        <end position="153"/>
    </location>
</feature>
<evidence type="ECO:0000313" key="2">
    <source>
        <dbReference type="EMBL" id="AIE84563.1"/>
    </source>
</evidence>
<dbReference type="Proteomes" id="UP000027982">
    <property type="component" value="Chromosome"/>
</dbReference>
<proteinExistence type="predicted"/>
<protein>
    <submittedName>
        <fullName evidence="2">Transcriptional activator ligand binding domain protein</fullName>
    </submittedName>
</protein>
<keyword evidence="3" id="KW-1185">Reference proteome</keyword>
<evidence type="ECO:0000259" key="1">
    <source>
        <dbReference type="SMART" id="SM00871"/>
    </source>
</evidence>
<dbReference type="HOGENOM" id="CLU_113664_2_0_0"/>
<dbReference type="eggNOG" id="COG4978">
    <property type="taxonomic scope" value="Bacteria"/>
</dbReference>